<accession>W9GVT1</accession>
<dbReference type="RefSeq" id="WP_034711954.1">
    <property type="nucleotide sequence ID" value="NZ_AWQS01000001.1"/>
</dbReference>
<dbReference type="Proteomes" id="UP000019494">
    <property type="component" value="Unassembled WGS sequence"/>
</dbReference>
<dbReference type="GO" id="GO:0003676">
    <property type="term" value="F:nucleic acid binding"/>
    <property type="evidence" value="ECO:0007669"/>
    <property type="project" value="InterPro"/>
</dbReference>
<evidence type="ECO:0000259" key="7">
    <source>
        <dbReference type="Pfam" id="PF22654"/>
    </source>
</evidence>
<dbReference type="GO" id="GO:0009007">
    <property type="term" value="F:site-specific DNA-methyltransferase (adenine-specific) activity"/>
    <property type="evidence" value="ECO:0007669"/>
    <property type="project" value="UniProtKB-EC"/>
</dbReference>
<feature type="domain" description="Type II methyltransferase M.TaqI-like" evidence="6">
    <location>
        <begin position="283"/>
        <end position="463"/>
    </location>
</feature>
<evidence type="ECO:0000313" key="9">
    <source>
        <dbReference type="Proteomes" id="UP000019494"/>
    </source>
</evidence>
<evidence type="ECO:0000256" key="5">
    <source>
        <dbReference type="ARBA" id="ARBA00047942"/>
    </source>
</evidence>
<dbReference type="NCBIfam" id="NF033451">
    <property type="entry name" value="BREX_2_MTaseX"/>
    <property type="match status" value="1"/>
</dbReference>
<dbReference type="Gene3D" id="3.40.50.150">
    <property type="entry name" value="Vaccinia Virus protein VP39"/>
    <property type="match status" value="1"/>
</dbReference>
<evidence type="ECO:0000313" key="8">
    <source>
        <dbReference type="EMBL" id="EWT07979.1"/>
    </source>
</evidence>
<dbReference type="AlphaFoldDB" id="W9GVT1"/>
<dbReference type="PROSITE" id="PS00092">
    <property type="entry name" value="N6_MTASE"/>
    <property type="match status" value="1"/>
</dbReference>
<comment type="catalytic activity">
    <reaction evidence="5">
        <text>a 2'-deoxyadenosine in DNA + S-adenosyl-L-methionine = an N(6)-methyl-2'-deoxyadenosine in DNA + S-adenosyl-L-homocysteine + H(+)</text>
        <dbReference type="Rhea" id="RHEA:15197"/>
        <dbReference type="Rhea" id="RHEA-COMP:12418"/>
        <dbReference type="Rhea" id="RHEA-COMP:12419"/>
        <dbReference type="ChEBI" id="CHEBI:15378"/>
        <dbReference type="ChEBI" id="CHEBI:57856"/>
        <dbReference type="ChEBI" id="CHEBI:59789"/>
        <dbReference type="ChEBI" id="CHEBI:90615"/>
        <dbReference type="ChEBI" id="CHEBI:90616"/>
        <dbReference type="EC" id="2.1.1.72"/>
    </reaction>
</comment>
<organism evidence="8 9">
    <name type="scientific">Intrasporangium chromatireducens Q5-1</name>
    <dbReference type="NCBI Taxonomy" id="584657"/>
    <lineage>
        <taxon>Bacteria</taxon>
        <taxon>Bacillati</taxon>
        <taxon>Actinomycetota</taxon>
        <taxon>Actinomycetes</taxon>
        <taxon>Micrococcales</taxon>
        <taxon>Intrasporangiaceae</taxon>
        <taxon>Intrasporangium</taxon>
    </lineage>
</organism>
<evidence type="ECO:0000259" key="6">
    <source>
        <dbReference type="Pfam" id="PF07669"/>
    </source>
</evidence>
<dbReference type="GO" id="GO:0032259">
    <property type="term" value="P:methylation"/>
    <property type="evidence" value="ECO:0007669"/>
    <property type="project" value="UniProtKB-KW"/>
</dbReference>
<gene>
    <name evidence="8" type="ORF">N864_11725</name>
</gene>
<dbReference type="InterPro" id="IPR002052">
    <property type="entry name" value="DNA_methylase_N6_adenine_CS"/>
</dbReference>
<dbReference type="EC" id="2.1.1.72" evidence="1"/>
<proteinExistence type="predicted"/>
<dbReference type="PATRIC" id="fig|584657.3.peg.42"/>
<evidence type="ECO:0000256" key="4">
    <source>
        <dbReference type="ARBA" id="ARBA00022691"/>
    </source>
</evidence>
<dbReference type="Pfam" id="PF07669">
    <property type="entry name" value="Eco57I"/>
    <property type="match status" value="1"/>
</dbReference>
<protein>
    <recommendedName>
        <fullName evidence="1">site-specific DNA-methyltransferase (adenine-specific)</fullName>
        <ecNumber evidence="1">2.1.1.72</ecNumber>
    </recommendedName>
</protein>
<evidence type="ECO:0000256" key="1">
    <source>
        <dbReference type="ARBA" id="ARBA00011900"/>
    </source>
</evidence>
<keyword evidence="9" id="KW-1185">Reference proteome</keyword>
<dbReference type="GO" id="GO:0006304">
    <property type="term" value="P:DNA modification"/>
    <property type="evidence" value="ECO:0007669"/>
    <property type="project" value="InterPro"/>
</dbReference>
<feature type="domain" description="DUF7008" evidence="7">
    <location>
        <begin position="825"/>
        <end position="1191"/>
    </location>
</feature>
<dbReference type="SUPFAM" id="SSF53335">
    <property type="entry name" value="S-adenosyl-L-methionine-dependent methyltransferases"/>
    <property type="match status" value="1"/>
</dbReference>
<keyword evidence="4" id="KW-0949">S-adenosyl-L-methionine</keyword>
<dbReference type="InterPro" id="IPR054277">
    <property type="entry name" value="DUF7008"/>
</dbReference>
<evidence type="ECO:0000256" key="2">
    <source>
        <dbReference type="ARBA" id="ARBA00022603"/>
    </source>
</evidence>
<evidence type="ECO:0000256" key="3">
    <source>
        <dbReference type="ARBA" id="ARBA00022679"/>
    </source>
</evidence>
<dbReference type="PANTHER" id="PTHR33841:SF1">
    <property type="entry name" value="DNA METHYLTRANSFERASE A"/>
    <property type="match status" value="1"/>
</dbReference>
<keyword evidence="3" id="KW-0808">Transferase</keyword>
<keyword evidence="2 8" id="KW-0489">Methyltransferase</keyword>
<sequence length="1194" mass="133323">MPISPDLTRDLKKVVLSLEDDLRQRVESQPDVLHAWQGHHRDATAKERTALSWQAWRDDRITQVAVAWVLTTVFIRFCEDNGLLSKVWLAGPPERRQEALDAELAYFRANPEHTAREWILQAVEHLRMVKATQALVDEHSALWLVSPSGQAAKDLVDFWRAKTDDGDLVRDFTDSGLSTGSDLSTVGGLSTRFLGDLYQDLSDYAKKTFALLQTPEFVEEFILDQTMEPALAERPLDGFTLIDPTCGSGHFLLGAFARLNDRWATHAPGLEVQARVQKALDAIHGVDLNPFAVAIARFRLIVAALQACGLRSLEDAPGFKLNLAAGDSLLHGGHQLSLQFDGFDADSEISGFAYATEDLDALRQILTPSNYDVVVGNPPYITVKDKTLNARYRELYSTCKGTYALTVPFMERFFELAKRRKGDQPAGWTGQITSNSFMKREFGSKLIEEFLAKQDLRLVVDTSGAYIPGHGTPTVILVGRPQTPVGETVRAVLGVRGEPGQPKDPAKGLVWTQIVENIERADFDGDYVSIADLARSALSAHPWSLTGGGSSDLLDRINAGRQSLGDVVLLIGRTCHTGSDDAYFGAPGSWSRATVPASFIKPLVTGDVVRDYALSPHTETLFPYDATYKASLENTAVARLLWRNRAGLAERREPGGTHAEIGLTWFEFSRWHPERFNIPLGIAMAFVATHNHFVLDRGGKVFKQSAPVIKLPKEATEDDHLALLGVLNSSTACFWLKQNSHNKGNGGIGGGIGDEDWEPRYEFTGTTLQDFPLTSRLPLESGRLMDLLAQDLAASTPAAVAESDVPTSDALAAAQKQYQALRGRMIAQQEELDWEVYRLYGLIDEDLTYSGDVPEVSLGERAFEIALARKVAAGDEQTAWFSRHGSTSITEIPAHWPADYHELVQRRLDLIESDKFIRLLEKPEHKRRWVSEPWDKQVDKALRTWLLDRLEDRTYWFDQSGRPMPKSIGQLADLVARDADLVRVLELWSGKRDQSLTTSLGALLTDEAVPYLAAYRLKDSGLRKREAWEHTWHLQRKEDAGTLTDAERPIPVPPKYTNADFRKASWWQARGKLDVPKERFILYPDAGRETDPTLVLGWAGWDHAQQFLALATLIGERQAEGWDDDRLVPLVAGLAELQPWVRQWHDEIDPTYGVNMADFCEEQLRDRASQVGKTIDQLKAWRPAASPRGRKPRS</sequence>
<dbReference type="InterPro" id="IPR050953">
    <property type="entry name" value="N4_N6_ade-DNA_methylase"/>
</dbReference>
<dbReference type="InterPro" id="IPR029063">
    <property type="entry name" value="SAM-dependent_MTases_sf"/>
</dbReference>
<name>W9GVT1_9MICO</name>
<dbReference type="PANTHER" id="PTHR33841">
    <property type="entry name" value="DNA METHYLTRANSFERASE YEEA-RELATED"/>
    <property type="match status" value="1"/>
</dbReference>
<dbReference type="Pfam" id="PF22654">
    <property type="entry name" value="DUF7008"/>
    <property type="match status" value="1"/>
</dbReference>
<comment type="caution">
    <text evidence="8">The sequence shown here is derived from an EMBL/GenBank/DDBJ whole genome shotgun (WGS) entry which is preliminary data.</text>
</comment>
<dbReference type="InterPro" id="IPR011639">
    <property type="entry name" value="MethylTrfase_TaqI-like_dom"/>
</dbReference>
<reference evidence="9" key="1">
    <citation type="submission" date="2013-08" db="EMBL/GenBank/DDBJ databases">
        <title>Intrasporangium oryzae NRRL B-24470.</title>
        <authorList>
            <person name="Liu H."/>
            <person name="Wang G."/>
        </authorList>
    </citation>
    <scope>NUCLEOTIDE SEQUENCE [LARGE SCALE GENOMIC DNA]</scope>
    <source>
        <strain evidence="9">Q5-1</strain>
    </source>
</reference>
<dbReference type="PRINTS" id="PR00507">
    <property type="entry name" value="N12N6MTFRASE"/>
</dbReference>
<dbReference type="EMBL" id="AWQS01000001">
    <property type="protein sequence ID" value="EWT07979.1"/>
    <property type="molecule type" value="Genomic_DNA"/>
</dbReference>